<dbReference type="GO" id="GO:0052793">
    <property type="term" value="F:pectin acetylesterase activity"/>
    <property type="evidence" value="ECO:0007669"/>
    <property type="project" value="TreeGrafter"/>
</dbReference>
<dbReference type="GO" id="GO:0009505">
    <property type="term" value="C:plant-type cell wall"/>
    <property type="evidence" value="ECO:0007669"/>
    <property type="project" value="TreeGrafter"/>
</dbReference>
<organism evidence="7 8">
    <name type="scientific">Hevea brasiliensis</name>
    <name type="common">Para rubber tree</name>
    <name type="synonym">Siphonia brasiliensis</name>
    <dbReference type="NCBI Taxonomy" id="3981"/>
    <lineage>
        <taxon>Eukaryota</taxon>
        <taxon>Viridiplantae</taxon>
        <taxon>Streptophyta</taxon>
        <taxon>Embryophyta</taxon>
        <taxon>Tracheophyta</taxon>
        <taxon>Spermatophyta</taxon>
        <taxon>Magnoliopsida</taxon>
        <taxon>eudicotyledons</taxon>
        <taxon>Gunneridae</taxon>
        <taxon>Pentapetalae</taxon>
        <taxon>rosids</taxon>
        <taxon>fabids</taxon>
        <taxon>Malpighiales</taxon>
        <taxon>Euphorbiaceae</taxon>
        <taxon>Crotonoideae</taxon>
        <taxon>Micrandreae</taxon>
        <taxon>Hevea</taxon>
    </lineage>
</organism>
<dbReference type="PANTHER" id="PTHR21562:SF5">
    <property type="entry name" value="PECTIN ACETYLESTERASE 12"/>
    <property type="match status" value="1"/>
</dbReference>
<dbReference type="EMBL" id="JAAGAX010000008">
    <property type="protein sequence ID" value="KAF2307354.1"/>
    <property type="molecule type" value="Genomic_DNA"/>
</dbReference>
<keyword evidence="4 6" id="KW-0134">Cell wall</keyword>
<name>A0A6A6M240_HEVBR</name>
<keyword evidence="6" id="KW-0732">Signal</keyword>
<dbReference type="AlphaFoldDB" id="A0A6A6M240"/>
<reference evidence="7 8" key="1">
    <citation type="journal article" date="2020" name="Mol. Plant">
        <title>The Chromosome-Based Rubber Tree Genome Provides New Insights into Spurge Genome Evolution and Rubber Biosynthesis.</title>
        <authorList>
            <person name="Liu J."/>
            <person name="Shi C."/>
            <person name="Shi C.C."/>
            <person name="Li W."/>
            <person name="Zhang Q.J."/>
            <person name="Zhang Y."/>
            <person name="Li K."/>
            <person name="Lu H.F."/>
            <person name="Shi C."/>
            <person name="Zhu S.T."/>
            <person name="Xiao Z.Y."/>
            <person name="Nan H."/>
            <person name="Yue Y."/>
            <person name="Zhu X.G."/>
            <person name="Wu Y."/>
            <person name="Hong X.N."/>
            <person name="Fan G.Y."/>
            <person name="Tong Y."/>
            <person name="Zhang D."/>
            <person name="Mao C.L."/>
            <person name="Liu Y.L."/>
            <person name="Hao S.J."/>
            <person name="Liu W.Q."/>
            <person name="Lv M.Q."/>
            <person name="Zhang H.B."/>
            <person name="Liu Y."/>
            <person name="Hu-Tang G.R."/>
            <person name="Wang J.P."/>
            <person name="Wang J.H."/>
            <person name="Sun Y.H."/>
            <person name="Ni S.B."/>
            <person name="Chen W.B."/>
            <person name="Zhang X.C."/>
            <person name="Jiao Y.N."/>
            <person name="Eichler E.E."/>
            <person name="Li G.H."/>
            <person name="Liu X."/>
            <person name="Gao L.Z."/>
        </authorList>
    </citation>
    <scope>NUCLEOTIDE SEQUENCE [LARGE SCALE GENOMIC DNA]</scope>
    <source>
        <strain evidence="8">cv. GT1</strain>
        <tissue evidence="7">Leaf</tissue>
    </source>
</reference>
<comment type="caution">
    <text evidence="7">The sequence shown here is derived from an EMBL/GenBank/DDBJ whole genome shotgun (WGS) entry which is preliminary data.</text>
</comment>
<keyword evidence="8" id="KW-1185">Reference proteome</keyword>
<evidence type="ECO:0000313" key="7">
    <source>
        <dbReference type="EMBL" id="KAF2307354.1"/>
    </source>
</evidence>
<evidence type="ECO:0000256" key="3">
    <source>
        <dbReference type="ARBA" id="ARBA00005784"/>
    </source>
</evidence>
<evidence type="ECO:0000256" key="1">
    <source>
        <dbReference type="ARBA" id="ARBA00003534"/>
    </source>
</evidence>
<dbReference type="EC" id="3.1.1.-" evidence="6"/>
<keyword evidence="5 6" id="KW-0961">Cell wall biogenesis/degradation</keyword>
<dbReference type="Proteomes" id="UP000467840">
    <property type="component" value="Chromosome 9"/>
</dbReference>
<comment type="similarity">
    <text evidence="3 6">Belongs to the pectinacetylesterase family.</text>
</comment>
<feature type="chain" id="PRO_5025715330" description="Pectin acetylesterase" evidence="6">
    <location>
        <begin position="22"/>
        <end position="178"/>
    </location>
</feature>
<evidence type="ECO:0000256" key="4">
    <source>
        <dbReference type="ARBA" id="ARBA00022512"/>
    </source>
</evidence>
<evidence type="ECO:0000256" key="6">
    <source>
        <dbReference type="RuleBase" id="RU363114"/>
    </source>
</evidence>
<comment type="function">
    <text evidence="1 6">Hydrolyzes acetyl esters in homogalacturonan regions of pectin. In type I primary cell wall, galacturonic acid residues of pectin can be acetylated at the O-2 and O-3 positions. Decreasing the degree of acetylation of pectin gels in vitro alters their physical properties.</text>
</comment>
<evidence type="ECO:0000313" key="8">
    <source>
        <dbReference type="Proteomes" id="UP000467840"/>
    </source>
</evidence>
<gene>
    <name evidence="7" type="ORF">GH714_026596</name>
</gene>
<accession>A0A6A6M240</accession>
<feature type="signal peptide" evidence="6">
    <location>
        <begin position="1"/>
        <end position="21"/>
    </location>
</feature>
<evidence type="ECO:0000256" key="5">
    <source>
        <dbReference type="ARBA" id="ARBA00023316"/>
    </source>
</evidence>
<dbReference type="PANTHER" id="PTHR21562">
    <property type="entry name" value="NOTUM-RELATED"/>
    <property type="match status" value="1"/>
</dbReference>
<keyword evidence="6" id="KW-0964">Secreted</keyword>
<comment type="subcellular location">
    <subcellularLocation>
        <location evidence="2 6">Secreted</location>
        <location evidence="2 6">Cell wall</location>
    </subcellularLocation>
</comment>
<protein>
    <recommendedName>
        <fullName evidence="6">Pectin acetylesterase</fullName>
        <ecNumber evidence="6">3.1.1.-</ecNumber>
    </recommendedName>
</protein>
<proteinExistence type="inferred from homology"/>
<dbReference type="GO" id="GO:0071555">
    <property type="term" value="P:cell wall organization"/>
    <property type="evidence" value="ECO:0007669"/>
    <property type="project" value="UniProtKB-KW"/>
</dbReference>
<evidence type="ECO:0000256" key="2">
    <source>
        <dbReference type="ARBA" id="ARBA00004191"/>
    </source>
</evidence>
<dbReference type="Pfam" id="PF03283">
    <property type="entry name" value="PAE"/>
    <property type="match status" value="1"/>
</dbReference>
<dbReference type="InterPro" id="IPR004963">
    <property type="entry name" value="PAE/NOTUM"/>
</dbReference>
<sequence length="178" mass="20143">MGKLLWVLVALVSVFGKWVDGFFEFNETELFYTGHEAYSYFNESKLIINALMVGLTLIQGAGARGAGGWCNNIRNCVYRKTTRHGSSRYMEKLVPFTGILSNKPEENPDFFNWNRVKLRYCDGASFAGDSENRAAQLQFRGQRIWLAAMEDLMSKGMRYANQALLSGALRGSGFYFTL</sequence>
<keyword evidence="6" id="KW-0378">Hydrolase</keyword>